<dbReference type="SUPFAM" id="SSF53448">
    <property type="entry name" value="Nucleotide-diphospho-sugar transferases"/>
    <property type="match status" value="1"/>
</dbReference>
<dbReference type="PANTHER" id="PTHR43179">
    <property type="entry name" value="RHAMNOSYLTRANSFERASE WBBL"/>
    <property type="match status" value="1"/>
</dbReference>
<evidence type="ECO:0000256" key="2">
    <source>
        <dbReference type="ARBA" id="ARBA00022676"/>
    </source>
</evidence>
<keyword evidence="3" id="KW-0808">Transferase</keyword>
<dbReference type="Pfam" id="PF00535">
    <property type="entry name" value="Glycos_transf_2"/>
    <property type="match status" value="1"/>
</dbReference>
<comment type="similarity">
    <text evidence="1">Belongs to the glycosyltransferase 2 family.</text>
</comment>
<dbReference type="EMBL" id="CAFBIY010000209">
    <property type="protein sequence ID" value="CAB4853166.1"/>
    <property type="molecule type" value="Genomic_DNA"/>
</dbReference>
<dbReference type="InterPro" id="IPR029044">
    <property type="entry name" value="Nucleotide-diphossugar_trans"/>
</dbReference>
<name>A0A6J7H544_9ZZZZ</name>
<dbReference type="GO" id="GO:0016757">
    <property type="term" value="F:glycosyltransferase activity"/>
    <property type="evidence" value="ECO:0007669"/>
    <property type="project" value="UniProtKB-KW"/>
</dbReference>
<reference evidence="8" key="1">
    <citation type="submission" date="2020-05" db="EMBL/GenBank/DDBJ databases">
        <authorList>
            <person name="Chiriac C."/>
            <person name="Salcher M."/>
            <person name="Ghai R."/>
            <person name="Kavagutti S V."/>
        </authorList>
    </citation>
    <scope>NUCLEOTIDE SEQUENCE</scope>
</reference>
<dbReference type="EMBL" id="CAFBOL010000115">
    <property type="protein sequence ID" value="CAB5012567.1"/>
    <property type="molecule type" value="Genomic_DNA"/>
</dbReference>
<keyword evidence="2" id="KW-0328">Glycosyltransferase</keyword>
<sequence>MGTRRAVGPMTDGPAVTAIVVVFRYDTESTEQCVASLASSVGAKVEICVVHNGDVADWPAIDELCRRHGATAVRSPLNHGYGAAINLALVKVPADHAVFLLNDDAWVMPDTISACLDVLAEAGEWCISVAPMVVHADAPERVDSLGVVLRPNGDAFNAYQGLQRSDIAALAVDVLGPCFAAALFRPGAFAADKVGLLSERYFLYCEDVEWNVRARHHGFHSVAAPHAIAVHHHALSTRELGEPARIGLVQRNLLVMTLATLSPWGVLKVWTRQAVVHAKSLIRDPHRRPRLRALAGALALAPWAVAVRRRNRGQHPVADQELFRFSIGHTPAIDPATYTLT</sequence>
<evidence type="ECO:0000256" key="1">
    <source>
        <dbReference type="ARBA" id="ARBA00006739"/>
    </source>
</evidence>
<evidence type="ECO:0000313" key="8">
    <source>
        <dbReference type="EMBL" id="CAB4911500.1"/>
    </source>
</evidence>
<accession>A0A6J7H544</accession>
<organism evidence="8">
    <name type="scientific">freshwater metagenome</name>
    <dbReference type="NCBI Taxonomy" id="449393"/>
    <lineage>
        <taxon>unclassified sequences</taxon>
        <taxon>metagenomes</taxon>
        <taxon>ecological metagenomes</taxon>
    </lineage>
</organism>
<dbReference type="Gene3D" id="3.90.550.10">
    <property type="entry name" value="Spore Coat Polysaccharide Biosynthesis Protein SpsA, Chain A"/>
    <property type="match status" value="1"/>
</dbReference>
<evidence type="ECO:0000313" key="6">
    <source>
        <dbReference type="EMBL" id="CAB4707682.1"/>
    </source>
</evidence>
<dbReference type="EMBL" id="CAESGF010000002">
    <property type="protein sequence ID" value="CAB4362675.1"/>
    <property type="molecule type" value="Genomic_DNA"/>
</dbReference>
<gene>
    <name evidence="6" type="ORF">UFOPK2656_00458</name>
    <name evidence="7" type="ORF">UFOPK3267_02691</name>
    <name evidence="8" type="ORF">UFOPK3651_00226</name>
    <name evidence="9" type="ORF">UFOPK3931_02896</name>
    <name evidence="5" type="ORF">UFOPK4189_00455</name>
</gene>
<evidence type="ECO:0000313" key="5">
    <source>
        <dbReference type="EMBL" id="CAB4362675.1"/>
    </source>
</evidence>
<dbReference type="AlphaFoldDB" id="A0A6J7H544"/>
<evidence type="ECO:0000256" key="3">
    <source>
        <dbReference type="ARBA" id="ARBA00022679"/>
    </source>
</evidence>
<dbReference type="PANTHER" id="PTHR43179:SF12">
    <property type="entry name" value="GALACTOFURANOSYLTRANSFERASE GLFT2"/>
    <property type="match status" value="1"/>
</dbReference>
<evidence type="ECO:0000259" key="4">
    <source>
        <dbReference type="Pfam" id="PF00535"/>
    </source>
</evidence>
<evidence type="ECO:0000313" key="7">
    <source>
        <dbReference type="EMBL" id="CAB4853166.1"/>
    </source>
</evidence>
<protein>
    <submittedName>
        <fullName evidence="8">Unannotated protein</fullName>
    </submittedName>
</protein>
<dbReference type="InterPro" id="IPR001173">
    <property type="entry name" value="Glyco_trans_2-like"/>
</dbReference>
<evidence type="ECO:0000313" key="9">
    <source>
        <dbReference type="EMBL" id="CAB5012567.1"/>
    </source>
</evidence>
<dbReference type="EMBL" id="CAFBMT010000001">
    <property type="protein sequence ID" value="CAB4911500.1"/>
    <property type="molecule type" value="Genomic_DNA"/>
</dbReference>
<proteinExistence type="inferred from homology"/>
<dbReference type="EMBL" id="CAEZYF010000002">
    <property type="protein sequence ID" value="CAB4707682.1"/>
    <property type="molecule type" value="Genomic_DNA"/>
</dbReference>
<feature type="domain" description="Glycosyltransferase 2-like" evidence="4">
    <location>
        <begin position="19"/>
        <end position="132"/>
    </location>
</feature>